<gene>
    <name evidence="2" type="ORF">KL86DYS2_11911</name>
</gene>
<feature type="signal peptide" evidence="1">
    <location>
        <begin position="1"/>
        <end position="19"/>
    </location>
</feature>
<accession>A0A212JMV2</accession>
<evidence type="ECO:0000256" key="1">
    <source>
        <dbReference type="SAM" id="SignalP"/>
    </source>
</evidence>
<sequence>MKKLILFLFSALSLILVTACSDDSDLDFNYEISDCEQVQLSGDISGENCISSGQALQGELTQVKGQIVLKKIKSGTAVLDIIVVKGIDGKEYSSCSTEFNKNNVGKMIIFSGLTYGTSASAFYYYIPSGGFLKVTELWLKK</sequence>
<proteinExistence type="predicted"/>
<dbReference type="PROSITE" id="PS51257">
    <property type="entry name" value="PROKAR_LIPOPROTEIN"/>
    <property type="match status" value="1"/>
</dbReference>
<evidence type="ECO:0000313" key="2">
    <source>
        <dbReference type="EMBL" id="SBW00776.1"/>
    </source>
</evidence>
<evidence type="ECO:0008006" key="3">
    <source>
        <dbReference type="Google" id="ProtNLM"/>
    </source>
</evidence>
<dbReference type="RefSeq" id="WP_296949423.1">
    <property type="nucleotide sequence ID" value="NZ_LT599021.1"/>
</dbReference>
<keyword evidence="1" id="KW-0732">Signal</keyword>
<name>A0A212JMV2_9BACT</name>
<dbReference type="EMBL" id="FLUL01000001">
    <property type="protein sequence ID" value="SBW00776.1"/>
    <property type="molecule type" value="Genomic_DNA"/>
</dbReference>
<organism evidence="2">
    <name type="scientific">uncultured Dysgonomonas sp</name>
    <dbReference type="NCBI Taxonomy" id="206096"/>
    <lineage>
        <taxon>Bacteria</taxon>
        <taxon>Pseudomonadati</taxon>
        <taxon>Bacteroidota</taxon>
        <taxon>Bacteroidia</taxon>
        <taxon>Bacteroidales</taxon>
        <taxon>Dysgonomonadaceae</taxon>
        <taxon>Dysgonomonas</taxon>
        <taxon>environmental samples</taxon>
    </lineage>
</organism>
<reference evidence="2" key="1">
    <citation type="submission" date="2016-04" db="EMBL/GenBank/DDBJ databases">
        <authorList>
            <person name="Evans L.H."/>
            <person name="Alamgir A."/>
            <person name="Owens N."/>
            <person name="Weber N.D."/>
            <person name="Virtaneva K."/>
            <person name="Barbian K."/>
            <person name="Babar A."/>
            <person name="Rosenke K."/>
        </authorList>
    </citation>
    <scope>NUCLEOTIDE SEQUENCE</scope>
    <source>
        <strain evidence="2">86-2</strain>
    </source>
</reference>
<protein>
    <recommendedName>
        <fullName evidence="3">Lipoprotein</fullName>
    </recommendedName>
</protein>
<feature type="chain" id="PRO_5012284422" description="Lipoprotein" evidence="1">
    <location>
        <begin position="20"/>
        <end position="141"/>
    </location>
</feature>
<dbReference type="AlphaFoldDB" id="A0A212JMV2"/>